<comment type="caution">
    <text evidence="1">The sequence shown here is derived from an EMBL/GenBank/DDBJ whole genome shotgun (WGS) entry which is preliminary data.</text>
</comment>
<dbReference type="RefSeq" id="WP_114366334.1">
    <property type="nucleotide sequence ID" value="NZ_BHZF01000003.1"/>
</dbReference>
<dbReference type="Proteomes" id="UP000253517">
    <property type="component" value="Unassembled WGS sequence"/>
</dbReference>
<dbReference type="Gene3D" id="2.60.40.10">
    <property type="entry name" value="Immunoglobulins"/>
    <property type="match status" value="1"/>
</dbReference>
<organism evidence="1 2">
    <name type="scientific">Schleiferia thermophila</name>
    <dbReference type="NCBI Taxonomy" id="884107"/>
    <lineage>
        <taxon>Bacteria</taxon>
        <taxon>Pseudomonadati</taxon>
        <taxon>Bacteroidota</taxon>
        <taxon>Flavobacteriia</taxon>
        <taxon>Flavobacteriales</taxon>
        <taxon>Schleiferiaceae</taxon>
        <taxon>Schleiferia</taxon>
    </lineage>
</organism>
<dbReference type="AlphaFoldDB" id="A0A369A4P1"/>
<evidence type="ECO:0000313" key="1">
    <source>
        <dbReference type="EMBL" id="RCX03316.1"/>
    </source>
</evidence>
<accession>A0A369A4P1</accession>
<proteinExistence type="predicted"/>
<dbReference type="NCBIfam" id="TIGR04131">
    <property type="entry name" value="Bac_Flav_CTERM"/>
    <property type="match status" value="1"/>
</dbReference>
<dbReference type="SUPFAM" id="SSF49265">
    <property type="entry name" value="Fibronectin type III"/>
    <property type="match status" value="1"/>
</dbReference>
<dbReference type="EMBL" id="QPJS01000003">
    <property type="protein sequence ID" value="RCX03316.1"/>
    <property type="molecule type" value="Genomic_DNA"/>
</dbReference>
<dbReference type="InterPro" id="IPR026341">
    <property type="entry name" value="T9SS_type_B"/>
</dbReference>
<gene>
    <name evidence="1" type="ORF">DES35_103201</name>
</gene>
<dbReference type="Pfam" id="PF13585">
    <property type="entry name" value="CHU_C"/>
    <property type="match status" value="1"/>
</dbReference>
<dbReference type="InterPro" id="IPR013783">
    <property type="entry name" value="Ig-like_fold"/>
</dbReference>
<sequence>MNELFGKYKLLITLWTIFLIGSVEASHIRGGEITWRCAPNGGWIFTFKIYGECGSTVVNQFETALTQQLQLQNYPTVGAATNITVTRISRQDISPKCWNPTWEWRCTPNNQPPFNGQNPQCPPQFTPCNWNGQSYGAVAEFVYESQPIMLSGTPPAQGWMVSWNVCCRNNSINIVGASGQNAWFRSVMLPKPNLAGTGFMNATTCYDNSPQFLEPPVVVICAGAPQIYSPLSFDKDLDPVQYALANGLGNNGNPMTWATGFSATQPFPTNAPNGPTTIDPSTGNITINQIGNINEGNYLLVIEVTSFCGGVPIARIYRDVQISIVNCQKIPNNPPNSAPSLTISPSGNLNYTLVGNNLTVFATAKDTIQFNLLAQDVDLNPLPPTMIPAMPQQITFFAAGGQVGANLTDTNNCDFPPCAVMHPGPGQATYTNPVNNAIKFFWRTDCNHLSSNSLCGITGLNEYVFTLRMSDNYCPSPAISIATVKVIINASTADSARFHCVNRINANGQYELNWTPPQDTGYNFNYYIIYGSPSPAGPYVPLDTLYGWSTNTYTTQPLTPASGWSFYIGTNMGCNYVSVSDTLQAIELNLAVNPPTSGQYALLNWNDVKVNNPSGKSFKIWAEIPHGSGNWVKLDSTTLLNYTDTVNACGDTVAFQIRTEPDSGSTCIFTSNIELGYFSDISNTDTMSIIYVTVVNDKAQIDFLPSSSGDVVVYYLLNGDPFTNTWSIVDTILINDPLPHIWQGSNAGNQIEYFKVISADSCGNFSDDIPVIWHNTLLLNYILRVCEGTNTLYWNRYEGWGADLIGYEVYADINSPILGFLPNQLMYSGSALDTFFVQTSFEEGADYCYRVEAIHSNGLRSVSQITCMNPGVLIPSSLMYIPYTEVKNDAIHLEFFYDGTADISEYILQRGHSATGPYYEIVRWPHGQNPPFRHTFTDTKVDLNQSYFYRVVGINNCDTIGAVSNHARNIVAKARPLRSDQNVVNWNPYTQFDGGVLQYQILRKVGEFGGWQLLPANITGTDTSYIDDISYFDGRENIFCYKILALEGTNTLPLPPGFGPFVSTSNEVCVHQKVKMFVPNAIRPGSPILENRVFGVQARYLDFTRFSMQIFNRWGQLMFETDDPAQAWDGTYRGQEAPPGVYTYIIRYATPGDLDQEERGSFTLIR</sequence>
<name>A0A369A4P1_9FLAO</name>
<reference evidence="1 2" key="1">
    <citation type="submission" date="2018-07" db="EMBL/GenBank/DDBJ databases">
        <title>Genomic Encyclopedia of Type Strains, Phase IV (KMG-IV): sequencing the most valuable type-strain genomes for metagenomic binning, comparative biology and taxonomic classification.</title>
        <authorList>
            <person name="Goeker M."/>
        </authorList>
    </citation>
    <scope>NUCLEOTIDE SEQUENCE [LARGE SCALE GENOMIC DNA]</scope>
    <source>
        <strain evidence="1 2">DSM 21410</strain>
    </source>
</reference>
<dbReference type="InterPro" id="IPR036116">
    <property type="entry name" value="FN3_sf"/>
</dbReference>
<keyword evidence="2" id="KW-1185">Reference proteome</keyword>
<evidence type="ECO:0000313" key="2">
    <source>
        <dbReference type="Proteomes" id="UP000253517"/>
    </source>
</evidence>
<protein>
    <submittedName>
        <fullName evidence="1">Gliding motility-associated-like protein</fullName>
    </submittedName>
</protein>